<evidence type="ECO:0000259" key="2">
    <source>
        <dbReference type="Pfam" id="PF25408"/>
    </source>
</evidence>
<proteinExistence type="predicted"/>
<evidence type="ECO:0000313" key="3">
    <source>
        <dbReference type="EMBL" id="MEQ2195676.1"/>
    </source>
</evidence>
<keyword evidence="4" id="KW-1185">Reference proteome</keyword>
<dbReference type="EMBL" id="JAHRIN010011848">
    <property type="protein sequence ID" value="MEQ2195676.1"/>
    <property type="molecule type" value="Genomic_DNA"/>
</dbReference>
<gene>
    <name evidence="3" type="primary">NAV1</name>
    <name evidence="3" type="ORF">XENOCAPTIV_016593</name>
</gene>
<dbReference type="Proteomes" id="UP001434883">
    <property type="component" value="Unassembled WGS sequence"/>
</dbReference>
<keyword evidence="1" id="KW-0175">Coiled coil</keyword>
<reference evidence="3 4" key="1">
    <citation type="submission" date="2021-06" db="EMBL/GenBank/DDBJ databases">
        <authorList>
            <person name="Palmer J.M."/>
        </authorList>
    </citation>
    <scope>NUCLEOTIDE SEQUENCE [LARGE SCALE GENOMIC DNA]</scope>
    <source>
        <strain evidence="3 4">XC_2019</strain>
        <tissue evidence="3">Muscle</tissue>
    </source>
</reference>
<dbReference type="InterPro" id="IPR039041">
    <property type="entry name" value="Nav/unc-53"/>
</dbReference>
<feature type="domain" description="CortBP2/NAV1-like AAA+ ATPase lid" evidence="2">
    <location>
        <begin position="50"/>
        <end position="92"/>
    </location>
</feature>
<dbReference type="PANTHER" id="PTHR12784:SF3">
    <property type="entry name" value="NEURON NAVIGATOR 1"/>
    <property type="match status" value="1"/>
</dbReference>
<evidence type="ECO:0000256" key="1">
    <source>
        <dbReference type="ARBA" id="ARBA00023054"/>
    </source>
</evidence>
<name>A0ABV0QIM7_9TELE</name>
<sequence length="136" mass="15585">MSRVSWVAVLLSPSTCIGSHRRMVTFSNNVEPANGFLLRYLHRKAVETYQEEEHESPRRQALLRVLDWIPQLWYHLHAFLEKHSTSDFLIGETRGSLGKLSLVWGGLWVCSEGKQGFNQRFCLLQVPASSCPVQCQ</sequence>
<dbReference type="Pfam" id="PF25408">
    <property type="entry name" value="AAA_lid_NAV1"/>
    <property type="match status" value="1"/>
</dbReference>
<evidence type="ECO:0000313" key="4">
    <source>
        <dbReference type="Proteomes" id="UP001434883"/>
    </source>
</evidence>
<comment type="caution">
    <text evidence="3">The sequence shown here is derived from an EMBL/GenBank/DDBJ whole genome shotgun (WGS) entry which is preliminary data.</text>
</comment>
<organism evidence="3 4">
    <name type="scientific">Xenoophorus captivus</name>
    <dbReference type="NCBI Taxonomy" id="1517983"/>
    <lineage>
        <taxon>Eukaryota</taxon>
        <taxon>Metazoa</taxon>
        <taxon>Chordata</taxon>
        <taxon>Craniata</taxon>
        <taxon>Vertebrata</taxon>
        <taxon>Euteleostomi</taxon>
        <taxon>Actinopterygii</taxon>
        <taxon>Neopterygii</taxon>
        <taxon>Teleostei</taxon>
        <taxon>Neoteleostei</taxon>
        <taxon>Acanthomorphata</taxon>
        <taxon>Ovalentaria</taxon>
        <taxon>Atherinomorphae</taxon>
        <taxon>Cyprinodontiformes</taxon>
        <taxon>Goodeidae</taxon>
        <taxon>Xenoophorus</taxon>
    </lineage>
</organism>
<dbReference type="InterPro" id="IPR057568">
    <property type="entry name" value="CortBP2_NAV1-like_AAA_lid"/>
</dbReference>
<accession>A0ABV0QIM7</accession>
<dbReference type="PANTHER" id="PTHR12784">
    <property type="entry name" value="STEERIN"/>
    <property type="match status" value="1"/>
</dbReference>
<protein>
    <submittedName>
        <fullName evidence="3">Neuron navigator 1</fullName>
    </submittedName>
</protein>